<comment type="caution">
    <text evidence="1">The sequence shown here is derived from an EMBL/GenBank/DDBJ whole genome shotgun (WGS) entry which is preliminary data.</text>
</comment>
<accession>A0A9P7VMN6</accession>
<dbReference type="RefSeq" id="XP_043037516.1">
    <property type="nucleotide sequence ID" value="XM_043177477.1"/>
</dbReference>
<dbReference type="EMBL" id="MU250542">
    <property type="protein sequence ID" value="KAG7444016.1"/>
    <property type="molecule type" value="Genomic_DNA"/>
</dbReference>
<keyword evidence="2" id="KW-1185">Reference proteome</keyword>
<name>A0A9P7VMN6_9AGAR</name>
<reference evidence="1" key="1">
    <citation type="submission" date="2020-11" db="EMBL/GenBank/DDBJ databases">
        <title>Adaptations for nitrogen fixation in a non-lichenized fungal sporocarp promotes dispersal by wood-feeding termites.</title>
        <authorList>
            <consortium name="DOE Joint Genome Institute"/>
            <person name="Koch R.A."/>
            <person name="Yoon G."/>
            <person name="Arayal U."/>
            <person name="Lail K."/>
            <person name="Amirebrahimi M."/>
            <person name="Labutti K."/>
            <person name="Lipzen A."/>
            <person name="Riley R."/>
            <person name="Barry K."/>
            <person name="Henrissat B."/>
            <person name="Grigoriev I.V."/>
            <person name="Herr J.R."/>
            <person name="Aime M.C."/>
        </authorList>
    </citation>
    <scope>NUCLEOTIDE SEQUENCE</scope>
    <source>
        <strain evidence="1">MCA 3950</strain>
    </source>
</reference>
<evidence type="ECO:0000313" key="2">
    <source>
        <dbReference type="Proteomes" id="UP000812287"/>
    </source>
</evidence>
<sequence>MSTGSGPLFDSDKAIFKGAGHKFNIDNSVGVTNSPRQNTDVNVNRHLMGERPSKQDDCIAIDPGYNIVFSCRAACIIKVEAEATSSMLSGITYSCNTINGIIVYGVLISQSYPDEADTPGTSSPISCVSFTGKATSQSLRQENTTTSD</sequence>
<gene>
    <name evidence="1" type="ORF">BT62DRAFT_1008705</name>
</gene>
<dbReference type="SUPFAM" id="SSF51126">
    <property type="entry name" value="Pectin lyase-like"/>
    <property type="match status" value="1"/>
</dbReference>
<proteinExistence type="predicted"/>
<dbReference type="InterPro" id="IPR011050">
    <property type="entry name" value="Pectin_lyase_fold/virulence"/>
</dbReference>
<dbReference type="AlphaFoldDB" id="A0A9P7VMN6"/>
<protein>
    <submittedName>
        <fullName evidence="1">Uncharacterized protein</fullName>
    </submittedName>
</protein>
<dbReference type="Proteomes" id="UP000812287">
    <property type="component" value="Unassembled WGS sequence"/>
</dbReference>
<dbReference type="GeneID" id="66099764"/>
<dbReference type="OrthoDB" id="1546079at2759"/>
<evidence type="ECO:0000313" key="1">
    <source>
        <dbReference type="EMBL" id="KAG7444016.1"/>
    </source>
</evidence>
<organism evidence="1 2">
    <name type="scientific">Guyanagaster necrorhizus</name>
    <dbReference type="NCBI Taxonomy" id="856835"/>
    <lineage>
        <taxon>Eukaryota</taxon>
        <taxon>Fungi</taxon>
        <taxon>Dikarya</taxon>
        <taxon>Basidiomycota</taxon>
        <taxon>Agaricomycotina</taxon>
        <taxon>Agaricomycetes</taxon>
        <taxon>Agaricomycetidae</taxon>
        <taxon>Agaricales</taxon>
        <taxon>Marasmiineae</taxon>
        <taxon>Physalacriaceae</taxon>
        <taxon>Guyanagaster</taxon>
    </lineage>
</organism>